<evidence type="ECO:0000313" key="2">
    <source>
        <dbReference type="Proteomes" id="UP000297910"/>
    </source>
</evidence>
<proteinExistence type="predicted"/>
<evidence type="ECO:0000313" key="1">
    <source>
        <dbReference type="EMBL" id="TGO22077.1"/>
    </source>
</evidence>
<dbReference type="AlphaFoldDB" id="A0A4Z1FK79"/>
<gene>
    <name evidence="1" type="ORF">BPAE_0183g00100</name>
</gene>
<reference evidence="1 2" key="1">
    <citation type="submission" date="2017-12" db="EMBL/GenBank/DDBJ databases">
        <title>Comparative genomics of Botrytis spp.</title>
        <authorList>
            <person name="Valero-Jimenez C.A."/>
            <person name="Tapia P."/>
            <person name="Veloso J."/>
            <person name="Silva-Moreno E."/>
            <person name="Staats M."/>
            <person name="Valdes J.H."/>
            <person name="Van Kan J.A.L."/>
        </authorList>
    </citation>
    <scope>NUCLEOTIDE SEQUENCE [LARGE SCALE GENOMIC DNA]</scope>
    <source>
        <strain evidence="1 2">Bp0003</strain>
    </source>
</reference>
<keyword evidence="2" id="KW-1185">Reference proteome</keyword>
<comment type="caution">
    <text evidence="1">The sequence shown here is derived from an EMBL/GenBank/DDBJ whole genome shotgun (WGS) entry which is preliminary data.</text>
</comment>
<sequence length="66" mass="7160">MARTGGYGSPLEAAGASVTVAEGTYIWRSYATNLAKEGKDGEKSDDEEMHDDVNEKVAFVLRLHTL</sequence>
<accession>A0A4Z1FK79</accession>
<dbReference type="Proteomes" id="UP000297910">
    <property type="component" value="Unassembled WGS sequence"/>
</dbReference>
<dbReference type="EMBL" id="PQXI01000183">
    <property type="protein sequence ID" value="TGO22077.1"/>
    <property type="molecule type" value="Genomic_DNA"/>
</dbReference>
<name>A0A4Z1FK79_9HELO</name>
<protein>
    <submittedName>
        <fullName evidence="1">Uncharacterized protein</fullName>
    </submittedName>
</protein>
<organism evidence="1 2">
    <name type="scientific">Botrytis paeoniae</name>
    <dbReference type="NCBI Taxonomy" id="278948"/>
    <lineage>
        <taxon>Eukaryota</taxon>
        <taxon>Fungi</taxon>
        <taxon>Dikarya</taxon>
        <taxon>Ascomycota</taxon>
        <taxon>Pezizomycotina</taxon>
        <taxon>Leotiomycetes</taxon>
        <taxon>Helotiales</taxon>
        <taxon>Sclerotiniaceae</taxon>
        <taxon>Botrytis</taxon>
    </lineage>
</organism>